<dbReference type="EMBL" id="CU207211">
    <property type="protein sequence ID" value="CAL60273.1"/>
    <property type="molecule type" value="Genomic_DNA"/>
</dbReference>
<dbReference type="AlphaFoldDB" id="A4G186"/>
<name>A4G186_HERAR</name>
<feature type="compositionally biased region" description="Basic and acidic residues" evidence="1">
    <location>
        <begin position="1"/>
        <end position="10"/>
    </location>
</feature>
<evidence type="ECO:0000313" key="3">
    <source>
        <dbReference type="Proteomes" id="UP000006697"/>
    </source>
</evidence>
<accession>A4G186</accession>
<dbReference type="STRING" id="204773.HEAR0037"/>
<keyword evidence="3" id="KW-1185">Reference proteome</keyword>
<evidence type="ECO:0000256" key="1">
    <source>
        <dbReference type="SAM" id="MobiDB-lite"/>
    </source>
</evidence>
<dbReference type="Proteomes" id="UP000006697">
    <property type="component" value="Chromosome"/>
</dbReference>
<feature type="region of interest" description="Disordered" evidence="1">
    <location>
        <begin position="1"/>
        <end position="25"/>
    </location>
</feature>
<dbReference type="KEGG" id="har:HEAR0037"/>
<gene>
    <name evidence="2" type="ordered locus">HEAR0037</name>
</gene>
<organism evidence="2 3">
    <name type="scientific">Herminiimonas arsenicoxydans</name>
    <dbReference type="NCBI Taxonomy" id="204773"/>
    <lineage>
        <taxon>Bacteria</taxon>
        <taxon>Pseudomonadati</taxon>
        <taxon>Pseudomonadota</taxon>
        <taxon>Betaproteobacteria</taxon>
        <taxon>Burkholderiales</taxon>
        <taxon>Oxalobacteraceae</taxon>
        <taxon>Herminiimonas</taxon>
    </lineage>
</organism>
<dbReference type="HOGENOM" id="CLU_2861640_0_0_4"/>
<evidence type="ECO:0000313" key="2">
    <source>
        <dbReference type="EMBL" id="CAL60273.1"/>
    </source>
</evidence>
<protein>
    <submittedName>
        <fullName evidence="2">Uncharacterized protein</fullName>
    </submittedName>
</protein>
<reference evidence="2 3" key="1">
    <citation type="journal article" date="2007" name="PLoS Genet.">
        <title>A tale of two oxidation states: bacterial colonization of arsenic-rich environments.</title>
        <authorList>
            <person name="Muller D."/>
            <person name="Medigue C."/>
            <person name="Koechler S."/>
            <person name="Barbe V."/>
            <person name="Barakat M."/>
            <person name="Talla E."/>
            <person name="Bonnefoy V."/>
            <person name="Krin E."/>
            <person name="Arsene-Ploetze F."/>
            <person name="Carapito C."/>
            <person name="Chandler M."/>
            <person name="Cournoyer B."/>
            <person name="Cruveiller S."/>
            <person name="Dossat C."/>
            <person name="Duval S."/>
            <person name="Heymann M."/>
            <person name="Leize E."/>
            <person name="Lieutaud A."/>
            <person name="Lievremont D."/>
            <person name="Makita Y."/>
            <person name="Mangenot S."/>
            <person name="Nitschke W."/>
            <person name="Ortet P."/>
            <person name="Perdrial N."/>
            <person name="Schoepp B."/>
            <person name="Siguier N."/>
            <person name="Simeonova D.D."/>
            <person name="Rouy Z."/>
            <person name="Segurens B."/>
            <person name="Turlin E."/>
            <person name="Vallenet D."/>
            <person name="Van Dorsselaer A."/>
            <person name="Weiss S."/>
            <person name="Weissenbach J."/>
            <person name="Lett M.C."/>
            <person name="Danchin A."/>
            <person name="Bertin P.N."/>
        </authorList>
    </citation>
    <scope>NUCLEOTIDE SEQUENCE [LARGE SCALE GENOMIC DNA]</scope>
    <source>
        <strain evidence="3">ULPAs1</strain>
    </source>
</reference>
<sequence length="64" mass="7803">MRHASSDCRHNSISRKHAAHRTPVPYEEKRQHMLAFFIGMQTVLMHRHFRFDNKTMVWEFSYRG</sequence>
<proteinExistence type="predicted"/>